<keyword evidence="3" id="KW-1185">Reference proteome</keyword>
<organism evidence="2 3">
    <name type="scientific">Nannocystis pusilla</name>
    <dbReference type="NCBI Taxonomy" id="889268"/>
    <lineage>
        <taxon>Bacteria</taxon>
        <taxon>Pseudomonadati</taxon>
        <taxon>Myxococcota</taxon>
        <taxon>Polyangia</taxon>
        <taxon>Nannocystales</taxon>
        <taxon>Nannocystaceae</taxon>
        <taxon>Nannocystis</taxon>
    </lineage>
</organism>
<accession>A0A9X3EQW7</accession>
<keyword evidence="1" id="KW-0812">Transmembrane</keyword>
<gene>
    <name evidence="2" type="ORF">OV079_22940</name>
</gene>
<name>A0A9X3EQW7_9BACT</name>
<dbReference type="Proteomes" id="UP001150924">
    <property type="component" value="Unassembled WGS sequence"/>
</dbReference>
<proteinExistence type="predicted"/>
<dbReference type="EMBL" id="JAPNKE010000002">
    <property type="protein sequence ID" value="MCY1008360.1"/>
    <property type="molecule type" value="Genomic_DNA"/>
</dbReference>
<keyword evidence="1" id="KW-0472">Membrane</keyword>
<evidence type="ECO:0000313" key="3">
    <source>
        <dbReference type="Proteomes" id="UP001150924"/>
    </source>
</evidence>
<sequence>MSADVSYLLLGFTTLMLLGFGLQIAIMRKRRGEYIVYKPLLLLLLVVLWGLSLVSVVTGKSISELTGGVIG</sequence>
<comment type="caution">
    <text evidence="2">The sequence shown here is derived from an EMBL/GenBank/DDBJ whole genome shotgun (WGS) entry which is preliminary data.</text>
</comment>
<protein>
    <submittedName>
        <fullName evidence="2">Uncharacterized protein</fullName>
    </submittedName>
</protein>
<dbReference type="RefSeq" id="WP_267770992.1">
    <property type="nucleotide sequence ID" value="NZ_JAPNKE010000002.1"/>
</dbReference>
<feature type="transmembrane region" description="Helical" evidence="1">
    <location>
        <begin position="39"/>
        <end position="58"/>
    </location>
</feature>
<keyword evidence="1" id="KW-1133">Transmembrane helix</keyword>
<dbReference type="AlphaFoldDB" id="A0A9X3EQW7"/>
<evidence type="ECO:0000256" key="1">
    <source>
        <dbReference type="SAM" id="Phobius"/>
    </source>
</evidence>
<feature type="transmembrane region" description="Helical" evidence="1">
    <location>
        <begin position="6"/>
        <end position="27"/>
    </location>
</feature>
<evidence type="ECO:0000313" key="2">
    <source>
        <dbReference type="EMBL" id="MCY1008360.1"/>
    </source>
</evidence>
<reference evidence="2" key="1">
    <citation type="submission" date="2022-11" db="EMBL/GenBank/DDBJ databases">
        <title>Minimal conservation of predation-associated metabolite biosynthetic gene clusters underscores biosynthetic potential of Myxococcota including descriptions for ten novel species: Archangium lansinium sp. nov., Myxococcus landrumus sp. nov., Nannocystis bai.</title>
        <authorList>
            <person name="Ahearne A."/>
            <person name="Stevens C."/>
            <person name="Phillips K."/>
        </authorList>
    </citation>
    <scope>NUCLEOTIDE SEQUENCE</scope>
    <source>
        <strain evidence="2">Na p29</strain>
    </source>
</reference>